<evidence type="ECO:0000256" key="7">
    <source>
        <dbReference type="ARBA" id="ARBA00022840"/>
    </source>
</evidence>
<keyword evidence="14" id="KW-1185">Reference proteome</keyword>
<evidence type="ECO:0000256" key="8">
    <source>
        <dbReference type="ARBA" id="ARBA00023187"/>
    </source>
</evidence>
<keyword evidence="7" id="KW-0067">ATP-binding</keyword>
<sequence>MAPPKDRNAENLADLRLRSRQAYLAKREQEQLALLERQVADEAQELRTNSKLSDAERREFAKNRETLKLARERLAIDDHTTGYLVPDVDLSDKTEILNRRSNEEYKSEVQQWEDEQTAKVKTQISRGGAKVQQDDYEFVFDESAAPQFVMDAASRLDPEKAKLEQMLNAAEKKAQSIEETRKSLPIWAYREELMSAIQDHQVLIVSAETGSGKSTQIVQFCRDFGLTKNGMKVGCTQPRRVAAMSVATRVAEEVGCRVGEEVGYSIRFEQKTSDKTVIKFLTDGMLLRETLTEPDLASYSVIILDEAHERSVSTDLLMGLLKDLLRLRTDLKIIISSATADSIKFSKFFSDAPVFNIPGRRFSVDIHYTPQPEANYLQSSVSVVMQIHISQPLAVPDGPLSGDILVFLTGQDEIEMAEQYLQETTRKLGGRIPELTICPIYANLPSDLQAKIFEPAARGARKVILATNIAETSLTVDGVTYVVDTGFEKQNVYSAKTRTESLVVVPCSRASSNQRAGRAGRTGPGKCFRLFTKYAFHSEMEASTTPEIQRMNLTSVVLMLKSLGINDLVNFDFMDPPSPDVLMSALEQLYGLGAISDQGGVTKIGRQMSEFPTDPFLAKSLIASDKYGCVEEVLSIVAMLSESGSLFFRPKDKKLLADAARARFNNKDGGDMLSLLAIWNQWVDADFDPRWARENFLQERTLKRVRDVREQLEKLCERVGIQISSAGAADHVAIRKALTAGFFMNCCRISRDGLAYRTVANGMSVYIHPSSYLIETRPKWVVYYELVLTSKEYMRGNMPIDPEWLIEVAPHYHKRDQLDKLGMDKKMGKQGQGKVGV</sequence>
<evidence type="ECO:0000256" key="2">
    <source>
        <dbReference type="ARBA" id="ARBA00012552"/>
    </source>
</evidence>
<dbReference type="InterPro" id="IPR011545">
    <property type="entry name" value="DEAD/DEAH_box_helicase_dom"/>
</dbReference>
<dbReference type="InterPro" id="IPR014001">
    <property type="entry name" value="Helicase_ATP-bd"/>
</dbReference>
<dbReference type="InterPro" id="IPR027417">
    <property type="entry name" value="P-loop_NTPase"/>
</dbReference>
<keyword evidence="4" id="KW-0547">Nucleotide-binding</keyword>
<name>A0A6A5XHI8_9PLEO</name>
<dbReference type="GO" id="GO:0006397">
    <property type="term" value="P:mRNA processing"/>
    <property type="evidence" value="ECO:0007669"/>
    <property type="project" value="UniProtKB-KW"/>
</dbReference>
<evidence type="ECO:0000313" key="13">
    <source>
        <dbReference type="EMBL" id="KAF2012316.1"/>
    </source>
</evidence>
<dbReference type="Pfam" id="PF00270">
    <property type="entry name" value="DEAD"/>
    <property type="match status" value="1"/>
</dbReference>
<dbReference type="EMBL" id="ML978073">
    <property type="protein sequence ID" value="KAF2012316.1"/>
    <property type="molecule type" value="Genomic_DNA"/>
</dbReference>
<dbReference type="OrthoDB" id="10253254at2759"/>
<dbReference type="GO" id="GO:0071006">
    <property type="term" value="C:U2-type catalytic step 1 spliceosome"/>
    <property type="evidence" value="ECO:0007669"/>
    <property type="project" value="UniProtKB-ARBA"/>
</dbReference>
<dbReference type="CDD" id="cd18791">
    <property type="entry name" value="SF2_C_RHA"/>
    <property type="match status" value="1"/>
</dbReference>
<dbReference type="FunFam" id="3.40.50.300:FF:000007">
    <property type="entry name" value="Pre-mRNA-splicing factor ATP-dependent RNA helicase"/>
    <property type="match status" value="1"/>
</dbReference>
<feature type="domain" description="Helicase ATP-binding" evidence="11">
    <location>
        <begin position="194"/>
        <end position="358"/>
    </location>
</feature>
<dbReference type="Pfam" id="PF00271">
    <property type="entry name" value="Helicase_C"/>
    <property type="match status" value="1"/>
</dbReference>
<protein>
    <recommendedName>
        <fullName evidence="2">RNA helicase</fullName>
        <ecNumber evidence="2">3.6.4.13</ecNumber>
    </recommendedName>
</protein>
<dbReference type="Proteomes" id="UP000799778">
    <property type="component" value="Unassembled WGS sequence"/>
</dbReference>
<evidence type="ECO:0000259" key="11">
    <source>
        <dbReference type="PROSITE" id="PS51192"/>
    </source>
</evidence>
<dbReference type="RefSeq" id="XP_033380655.1">
    <property type="nucleotide sequence ID" value="XM_033528907.1"/>
</dbReference>
<evidence type="ECO:0000256" key="10">
    <source>
        <dbReference type="ARBA" id="ARBA00047984"/>
    </source>
</evidence>
<dbReference type="FunFam" id="3.40.50.300:FF:000726">
    <property type="entry name" value="Pre-mRNA-splicing factor ATP-dependent RNA helicase"/>
    <property type="match status" value="1"/>
</dbReference>
<comment type="subcellular location">
    <subcellularLocation>
        <location evidence="1">Nucleus</location>
    </subcellularLocation>
</comment>
<dbReference type="GO" id="GO:0005524">
    <property type="term" value="F:ATP binding"/>
    <property type="evidence" value="ECO:0007669"/>
    <property type="project" value="UniProtKB-KW"/>
</dbReference>
<dbReference type="GeneID" id="54286304"/>
<keyword evidence="5 13" id="KW-0378">Hydrolase</keyword>
<dbReference type="PROSITE" id="PS51194">
    <property type="entry name" value="HELICASE_CTER"/>
    <property type="match status" value="1"/>
</dbReference>
<dbReference type="PANTHER" id="PTHR18934:SF83">
    <property type="entry name" value="PRE-MRNA-SPLICING FACTOR ATP-DEPENDENT RNA HELICASE DHX16"/>
    <property type="match status" value="1"/>
</dbReference>
<dbReference type="Pfam" id="PF21010">
    <property type="entry name" value="HA2_C"/>
    <property type="match status" value="1"/>
</dbReference>
<comment type="catalytic activity">
    <reaction evidence="10">
        <text>ATP + H2O = ADP + phosphate + H(+)</text>
        <dbReference type="Rhea" id="RHEA:13065"/>
        <dbReference type="ChEBI" id="CHEBI:15377"/>
        <dbReference type="ChEBI" id="CHEBI:15378"/>
        <dbReference type="ChEBI" id="CHEBI:30616"/>
        <dbReference type="ChEBI" id="CHEBI:43474"/>
        <dbReference type="ChEBI" id="CHEBI:456216"/>
        <dbReference type="EC" id="3.6.4.13"/>
    </reaction>
</comment>
<dbReference type="GO" id="GO:0071013">
    <property type="term" value="C:catalytic step 2 spliceosome"/>
    <property type="evidence" value="ECO:0007669"/>
    <property type="project" value="TreeGrafter"/>
</dbReference>
<dbReference type="Gene3D" id="3.40.50.300">
    <property type="entry name" value="P-loop containing nucleotide triphosphate hydrolases"/>
    <property type="match status" value="2"/>
</dbReference>
<organism evidence="13 14">
    <name type="scientific">Aaosphaeria arxii CBS 175.79</name>
    <dbReference type="NCBI Taxonomy" id="1450172"/>
    <lineage>
        <taxon>Eukaryota</taxon>
        <taxon>Fungi</taxon>
        <taxon>Dikarya</taxon>
        <taxon>Ascomycota</taxon>
        <taxon>Pezizomycotina</taxon>
        <taxon>Dothideomycetes</taxon>
        <taxon>Pleosporomycetidae</taxon>
        <taxon>Pleosporales</taxon>
        <taxon>Pleosporales incertae sedis</taxon>
        <taxon>Aaosphaeria</taxon>
    </lineage>
</organism>
<dbReference type="PROSITE" id="PS51192">
    <property type="entry name" value="HELICASE_ATP_BIND_1"/>
    <property type="match status" value="1"/>
</dbReference>
<evidence type="ECO:0000256" key="6">
    <source>
        <dbReference type="ARBA" id="ARBA00022806"/>
    </source>
</evidence>
<dbReference type="SMART" id="SM00487">
    <property type="entry name" value="DEXDc"/>
    <property type="match status" value="1"/>
</dbReference>
<gene>
    <name evidence="13" type="ORF">BU24DRAFT_426184</name>
</gene>
<dbReference type="SMART" id="SM00490">
    <property type="entry name" value="HELICc"/>
    <property type="match status" value="1"/>
</dbReference>
<evidence type="ECO:0000256" key="9">
    <source>
        <dbReference type="ARBA" id="ARBA00023242"/>
    </source>
</evidence>
<evidence type="ECO:0000256" key="3">
    <source>
        <dbReference type="ARBA" id="ARBA00022664"/>
    </source>
</evidence>
<evidence type="ECO:0000259" key="12">
    <source>
        <dbReference type="PROSITE" id="PS51194"/>
    </source>
</evidence>
<dbReference type="GO" id="GO:0008380">
    <property type="term" value="P:RNA splicing"/>
    <property type="evidence" value="ECO:0007669"/>
    <property type="project" value="UniProtKB-KW"/>
</dbReference>
<dbReference type="PROSITE" id="PS00690">
    <property type="entry name" value="DEAH_ATP_HELICASE"/>
    <property type="match status" value="1"/>
</dbReference>
<dbReference type="InterPro" id="IPR007502">
    <property type="entry name" value="Helicase-assoc_dom"/>
</dbReference>
<keyword evidence="3" id="KW-0507">mRNA processing</keyword>
<dbReference type="SUPFAM" id="SSF52540">
    <property type="entry name" value="P-loop containing nucleoside triphosphate hydrolases"/>
    <property type="match status" value="1"/>
</dbReference>
<evidence type="ECO:0000256" key="5">
    <source>
        <dbReference type="ARBA" id="ARBA00022801"/>
    </source>
</evidence>
<dbReference type="FunFam" id="1.20.120.1080:FF:000001">
    <property type="entry name" value="Pre-mRNA-splicing factor ATP-dependent RNA helicase"/>
    <property type="match status" value="1"/>
</dbReference>
<dbReference type="Pfam" id="PF04408">
    <property type="entry name" value="WHD_HA2"/>
    <property type="match status" value="1"/>
</dbReference>
<dbReference type="Pfam" id="PF07717">
    <property type="entry name" value="OB_NTP_bind"/>
    <property type="match status" value="1"/>
</dbReference>
<keyword evidence="9" id="KW-0539">Nucleus</keyword>
<proteinExistence type="predicted"/>
<dbReference type="InterPro" id="IPR048333">
    <property type="entry name" value="HA2_WH"/>
</dbReference>
<dbReference type="PANTHER" id="PTHR18934">
    <property type="entry name" value="ATP-DEPENDENT RNA HELICASE"/>
    <property type="match status" value="1"/>
</dbReference>
<evidence type="ECO:0000313" key="14">
    <source>
        <dbReference type="Proteomes" id="UP000799778"/>
    </source>
</evidence>
<dbReference type="EC" id="3.6.4.13" evidence="2"/>
<dbReference type="SMART" id="SM00847">
    <property type="entry name" value="HA2"/>
    <property type="match status" value="1"/>
</dbReference>
<dbReference type="InterPro" id="IPR002464">
    <property type="entry name" value="DNA/RNA_helicase_DEAH_CS"/>
</dbReference>
<dbReference type="AlphaFoldDB" id="A0A6A5XHI8"/>
<dbReference type="GO" id="GO:0003723">
    <property type="term" value="F:RNA binding"/>
    <property type="evidence" value="ECO:0007669"/>
    <property type="project" value="TreeGrafter"/>
</dbReference>
<evidence type="ECO:0000256" key="1">
    <source>
        <dbReference type="ARBA" id="ARBA00004123"/>
    </source>
</evidence>
<dbReference type="GO" id="GO:0003724">
    <property type="term" value="F:RNA helicase activity"/>
    <property type="evidence" value="ECO:0007669"/>
    <property type="project" value="UniProtKB-EC"/>
</dbReference>
<keyword evidence="8" id="KW-0508">mRNA splicing</keyword>
<dbReference type="InterPro" id="IPR011709">
    <property type="entry name" value="DEAD-box_helicase_OB_fold"/>
</dbReference>
<reference evidence="13" key="1">
    <citation type="journal article" date="2020" name="Stud. Mycol.">
        <title>101 Dothideomycetes genomes: a test case for predicting lifestyles and emergence of pathogens.</title>
        <authorList>
            <person name="Haridas S."/>
            <person name="Albert R."/>
            <person name="Binder M."/>
            <person name="Bloem J."/>
            <person name="Labutti K."/>
            <person name="Salamov A."/>
            <person name="Andreopoulos B."/>
            <person name="Baker S."/>
            <person name="Barry K."/>
            <person name="Bills G."/>
            <person name="Bluhm B."/>
            <person name="Cannon C."/>
            <person name="Castanera R."/>
            <person name="Culley D."/>
            <person name="Daum C."/>
            <person name="Ezra D."/>
            <person name="Gonzalez J."/>
            <person name="Henrissat B."/>
            <person name="Kuo A."/>
            <person name="Liang C."/>
            <person name="Lipzen A."/>
            <person name="Lutzoni F."/>
            <person name="Magnuson J."/>
            <person name="Mondo S."/>
            <person name="Nolan M."/>
            <person name="Ohm R."/>
            <person name="Pangilinan J."/>
            <person name="Park H.-J."/>
            <person name="Ramirez L."/>
            <person name="Alfaro M."/>
            <person name="Sun H."/>
            <person name="Tritt A."/>
            <person name="Yoshinaga Y."/>
            <person name="Zwiers L.-H."/>
            <person name="Turgeon B."/>
            <person name="Goodwin S."/>
            <person name="Spatafora J."/>
            <person name="Crous P."/>
            <person name="Grigoriev I."/>
        </authorList>
    </citation>
    <scope>NUCLEOTIDE SEQUENCE</scope>
    <source>
        <strain evidence="13">CBS 175.79</strain>
    </source>
</reference>
<keyword evidence="6" id="KW-0347">Helicase</keyword>
<feature type="domain" description="Helicase C-terminal" evidence="12">
    <location>
        <begin position="388"/>
        <end position="564"/>
    </location>
</feature>
<dbReference type="InterPro" id="IPR001650">
    <property type="entry name" value="Helicase_C-like"/>
</dbReference>
<dbReference type="Gene3D" id="1.20.120.1080">
    <property type="match status" value="1"/>
</dbReference>
<dbReference type="GO" id="GO:0016787">
    <property type="term" value="F:hydrolase activity"/>
    <property type="evidence" value="ECO:0007669"/>
    <property type="project" value="UniProtKB-KW"/>
</dbReference>
<evidence type="ECO:0000256" key="4">
    <source>
        <dbReference type="ARBA" id="ARBA00022741"/>
    </source>
</evidence>
<accession>A0A6A5XHI8</accession>